<feature type="coiled-coil region" evidence="19">
    <location>
        <begin position="953"/>
        <end position="1019"/>
    </location>
</feature>
<evidence type="ECO:0000256" key="18">
    <source>
        <dbReference type="ARBA" id="ARBA00048040"/>
    </source>
</evidence>
<dbReference type="SUPFAM" id="SSF52540">
    <property type="entry name" value="P-loop containing nucleoside triphosphate hydrolases"/>
    <property type="match status" value="1"/>
</dbReference>
<keyword evidence="6" id="KW-0547">Nucleotide-binding</keyword>
<feature type="domain" description="Dynamin-type G" evidence="21">
    <location>
        <begin position="342"/>
        <end position="618"/>
    </location>
</feature>
<dbReference type="KEGG" id="gsh:117366690"/>
<keyword evidence="4" id="KW-0812">Transmembrane</keyword>
<evidence type="ECO:0000256" key="17">
    <source>
        <dbReference type="ARBA" id="ARBA00044791"/>
    </source>
</evidence>
<keyword evidence="16" id="KW-1015">Disulfide bond</keyword>
<evidence type="ECO:0000256" key="19">
    <source>
        <dbReference type="SAM" id="Coils"/>
    </source>
</evidence>
<comment type="subcellular location">
    <subcellularLocation>
        <location evidence="1">Mitochondrion inner membrane</location>
        <topology evidence="1">Single-pass membrane protein</topology>
    </subcellularLocation>
    <subcellularLocation>
        <location evidence="2">Mitochondrion intermembrane space</location>
    </subcellularLocation>
</comment>
<keyword evidence="13" id="KW-0496">Mitochondrion</keyword>
<dbReference type="PANTHER" id="PTHR11566">
    <property type="entry name" value="DYNAMIN"/>
    <property type="match status" value="1"/>
</dbReference>
<evidence type="ECO:0000313" key="22">
    <source>
        <dbReference type="Proteomes" id="UP000515159"/>
    </source>
</evidence>
<keyword evidence="7" id="KW-0999">Mitochondrion inner membrane</keyword>
<evidence type="ECO:0000256" key="3">
    <source>
        <dbReference type="ARBA" id="ARBA00011980"/>
    </source>
</evidence>
<evidence type="ECO:0000256" key="2">
    <source>
        <dbReference type="ARBA" id="ARBA00004569"/>
    </source>
</evidence>
<dbReference type="RefSeq" id="XP_033814291.1">
    <property type="nucleotide sequence ID" value="XM_033958400.1"/>
</dbReference>
<dbReference type="PRINTS" id="PR00195">
    <property type="entry name" value="DYNAMIN"/>
</dbReference>
<dbReference type="InterPro" id="IPR001401">
    <property type="entry name" value="Dynamin_GTPase"/>
</dbReference>
<dbReference type="GO" id="GO:0005758">
    <property type="term" value="C:mitochondrial intermembrane space"/>
    <property type="evidence" value="ECO:0007669"/>
    <property type="project" value="UniProtKB-SubCell"/>
</dbReference>
<protein>
    <recommendedName>
        <fullName evidence="17">Dynamin-like GTPase OPA1, mitochondrial</fullName>
        <ecNumber evidence="3">3.6.5.5</ecNumber>
    </recommendedName>
</protein>
<gene>
    <name evidence="23" type="primary">OPA1</name>
</gene>
<evidence type="ECO:0000256" key="13">
    <source>
        <dbReference type="ARBA" id="ARBA00023128"/>
    </source>
</evidence>
<dbReference type="InterPro" id="IPR022812">
    <property type="entry name" value="Dynamin"/>
</dbReference>
<evidence type="ECO:0000256" key="16">
    <source>
        <dbReference type="ARBA" id="ARBA00023157"/>
    </source>
</evidence>
<reference evidence="23" key="1">
    <citation type="submission" date="2025-08" db="UniProtKB">
        <authorList>
            <consortium name="RefSeq"/>
        </authorList>
    </citation>
    <scope>IDENTIFICATION</scope>
</reference>
<dbReference type="Pfam" id="PF19434">
    <property type="entry name" value="OPA1_C"/>
    <property type="match status" value="1"/>
</dbReference>
<dbReference type="Pfam" id="PF00350">
    <property type="entry name" value="Dynamin_N"/>
    <property type="match status" value="1"/>
</dbReference>
<dbReference type="GO" id="GO:0008017">
    <property type="term" value="F:microtubule binding"/>
    <property type="evidence" value="ECO:0007669"/>
    <property type="project" value="TreeGrafter"/>
</dbReference>
<dbReference type="GO" id="GO:0000266">
    <property type="term" value="P:mitochondrial fission"/>
    <property type="evidence" value="ECO:0007669"/>
    <property type="project" value="TreeGrafter"/>
</dbReference>
<evidence type="ECO:0000256" key="9">
    <source>
        <dbReference type="ARBA" id="ARBA00022946"/>
    </source>
</evidence>
<evidence type="ECO:0000256" key="1">
    <source>
        <dbReference type="ARBA" id="ARBA00004434"/>
    </source>
</evidence>
<dbReference type="CDD" id="cd08771">
    <property type="entry name" value="DLP_1"/>
    <property type="match status" value="1"/>
</dbReference>
<evidence type="ECO:0000256" key="8">
    <source>
        <dbReference type="ARBA" id="ARBA00022801"/>
    </source>
</evidence>
<dbReference type="InterPro" id="IPR045063">
    <property type="entry name" value="Dynamin_N"/>
</dbReference>
<evidence type="ECO:0000256" key="5">
    <source>
        <dbReference type="ARBA" id="ARBA00022703"/>
    </source>
</evidence>
<evidence type="ECO:0000256" key="14">
    <source>
        <dbReference type="ARBA" id="ARBA00023134"/>
    </source>
</evidence>
<keyword evidence="10" id="KW-1133">Transmembrane helix</keyword>
<dbReference type="CTD" id="4976"/>
<dbReference type="PANTHER" id="PTHR11566:SF67">
    <property type="entry name" value="DYNAMIN-LIKE 120 KDA PROTEIN, MITOCHONDRIAL"/>
    <property type="match status" value="1"/>
</dbReference>
<dbReference type="InterPro" id="IPR045817">
    <property type="entry name" value="OPA1_C"/>
</dbReference>
<dbReference type="OrthoDB" id="415706at2759"/>
<evidence type="ECO:0000256" key="20">
    <source>
        <dbReference type="SAM" id="MobiDB-lite"/>
    </source>
</evidence>
<dbReference type="GO" id="GO:0006915">
    <property type="term" value="P:apoptotic process"/>
    <property type="evidence" value="ECO:0007669"/>
    <property type="project" value="UniProtKB-KW"/>
</dbReference>
<evidence type="ECO:0000256" key="11">
    <source>
        <dbReference type="ARBA" id="ARBA00023054"/>
    </source>
</evidence>
<dbReference type="InterPro" id="IPR030381">
    <property type="entry name" value="G_DYNAMIN_dom"/>
</dbReference>
<evidence type="ECO:0000256" key="6">
    <source>
        <dbReference type="ARBA" id="ARBA00022741"/>
    </source>
</evidence>
<evidence type="ECO:0000256" key="12">
    <source>
        <dbReference type="ARBA" id="ARBA00023121"/>
    </source>
</evidence>
<organism evidence="22 23">
    <name type="scientific">Geotrypetes seraphini</name>
    <name type="common">Gaboon caecilian</name>
    <name type="synonym">Caecilia seraphini</name>
    <dbReference type="NCBI Taxonomy" id="260995"/>
    <lineage>
        <taxon>Eukaryota</taxon>
        <taxon>Metazoa</taxon>
        <taxon>Chordata</taxon>
        <taxon>Craniata</taxon>
        <taxon>Vertebrata</taxon>
        <taxon>Euteleostomi</taxon>
        <taxon>Amphibia</taxon>
        <taxon>Gymnophiona</taxon>
        <taxon>Geotrypetes</taxon>
    </lineage>
</organism>
<dbReference type="Gene3D" id="3.40.50.300">
    <property type="entry name" value="P-loop containing nucleotide triphosphate hydrolases"/>
    <property type="match status" value="1"/>
</dbReference>
<dbReference type="GO" id="GO:0005743">
    <property type="term" value="C:mitochondrial inner membrane"/>
    <property type="evidence" value="ECO:0007669"/>
    <property type="project" value="UniProtKB-SubCell"/>
</dbReference>
<evidence type="ECO:0000256" key="10">
    <source>
        <dbReference type="ARBA" id="ARBA00022989"/>
    </source>
</evidence>
<dbReference type="AlphaFoldDB" id="A0A6P8SE44"/>
<dbReference type="SMART" id="SM00053">
    <property type="entry name" value="DYNc"/>
    <property type="match status" value="1"/>
</dbReference>
<evidence type="ECO:0000256" key="15">
    <source>
        <dbReference type="ARBA" id="ARBA00023136"/>
    </source>
</evidence>
<dbReference type="PROSITE" id="PS51718">
    <property type="entry name" value="G_DYNAMIN_2"/>
    <property type="match status" value="1"/>
</dbReference>
<keyword evidence="11 19" id="KW-0175">Coiled coil</keyword>
<evidence type="ECO:0000256" key="7">
    <source>
        <dbReference type="ARBA" id="ARBA00022792"/>
    </source>
</evidence>
<dbReference type="GeneID" id="117366690"/>
<keyword evidence="15" id="KW-0472">Membrane</keyword>
<dbReference type="GO" id="GO:0016559">
    <property type="term" value="P:peroxisome fission"/>
    <property type="evidence" value="ECO:0007669"/>
    <property type="project" value="TreeGrafter"/>
</dbReference>
<proteinExistence type="predicted"/>
<evidence type="ECO:0000256" key="4">
    <source>
        <dbReference type="ARBA" id="ARBA00022692"/>
    </source>
</evidence>
<dbReference type="GO" id="GO:0008289">
    <property type="term" value="F:lipid binding"/>
    <property type="evidence" value="ECO:0007669"/>
    <property type="project" value="UniProtKB-KW"/>
</dbReference>
<dbReference type="GO" id="GO:0005525">
    <property type="term" value="F:GTP binding"/>
    <property type="evidence" value="ECO:0007669"/>
    <property type="project" value="UniProtKB-KW"/>
</dbReference>
<dbReference type="GO" id="GO:0006897">
    <property type="term" value="P:endocytosis"/>
    <property type="evidence" value="ECO:0007669"/>
    <property type="project" value="TreeGrafter"/>
</dbReference>
<keyword evidence="22" id="KW-1185">Reference proteome</keyword>
<dbReference type="GO" id="GO:0003924">
    <property type="term" value="F:GTPase activity"/>
    <property type="evidence" value="ECO:0007669"/>
    <property type="project" value="InterPro"/>
</dbReference>
<keyword evidence="9" id="KW-0809">Transit peptide</keyword>
<feature type="region of interest" description="Disordered" evidence="20">
    <location>
        <begin position="247"/>
        <end position="272"/>
    </location>
</feature>
<dbReference type="Proteomes" id="UP000515159">
    <property type="component" value="Chromosome 9"/>
</dbReference>
<keyword evidence="12" id="KW-0446">Lipid-binding</keyword>
<dbReference type="InterPro" id="IPR027417">
    <property type="entry name" value="P-loop_NTPase"/>
</dbReference>
<dbReference type="GO" id="GO:0005874">
    <property type="term" value="C:microtubule"/>
    <property type="evidence" value="ECO:0007669"/>
    <property type="project" value="TreeGrafter"/>
</dbReference>
<accession>A0A6P8SE44</accession>
<dbReference type="FunFam" id="3.40.50.300:FF:000171">
    <property type="entry name" value="Dynamin-like 120 kDa protein, mitochondrial"/>
    <property type="match status" value="1"/>
</dbReference>
<keyword evidence="8" id="KW-0378">Hydrolase</keyword>
<keyword evidence="5" id="KW-0053">Apoptosis</keyword>
<dbReference type="InParanoid" id="A0A6P8SE44"/>
<keyword evidence="14" id="KW-0342">GTP-binding</keyword>
<comment type="catalytic activity">
    <reaction evidence="18">
        <text>GTP + H2O = GDP + phosphate + H(+)</text>
        <dbReference type="Rhea" id="RHEA:19669"/>
        <dbReference type="ChEBI" id="CHEBI:15377"/>
        <dbReference type="ChEBI" id="CHEBI:15378"/>
        <dbReference type="ChEBI" id="CHEBI:37565"/>
        <dbReference type="ChEBI" id="CHEBI:43474"/>
        <dbReference type="ChEBI" id="CHEBI:58189"/>
        <dbReference type="EC" id="3.6.5.5"/>
    </reaction>
</comment>
<evidence type="ECO:0000313" key="23">
    <source>
        <dbReference type="RefSeq" id="XP_033814291.1"/>
    </source>
</evidence>
<sequence length="1019" mass="117470">MWRAGAGAAAAVCNVCRSIATNSPGVNIPRLKMHFISRSFYHHCYRSRSLQFPLLKISVQQFSSLSHLPLRKTTLFPLKYGCQPHRNFIIARLASRLLKLRYLILGSAVGGGYTAKKTYDQWKEMLPDLSDYKWIVPDFIWELDEHIDFEKFRQALPDTEDLAKLLPDFDRIGESFSLLKGFFSIGQSLISEVRGASELLLLLDPAGETSFKATDNQGFENADKKYKKGLLGELILLQQQIQQHEEEARRAADQYSSGTSQQKRKATDKEKADQLQEELVRTQLKYQRILERLEKENKELRKVVLQKDDKGIHQRKLKKSLIDLYSEVLDILSDYDANYNTQDHLPRVVVVGDQSAGKTSVLEMIAQARIFPRGSGEMMTRSPVKVTLSEGSHHVAVFKDSSREFDLTKEADLAALRHEIEIRMRKSVKEGQTVSAETISLSVKGPGIQRMVLVDLPGVISTVTSGMASDTKETIFSISRAYMQNPNAIILCIQDGSVDAERSIVTDLVSHMDPHGKRTIFVLTKVDLAEKNVASPSRIQQIIEGKLFPMKALGYFAVVTGKGNSSESIDSIKDYEEDFFQGSKLLKTGMLKAHQVTTKNLSLAVSDCFWKMVRESVEQQADAFKATRFNLETEWKNNFPRLRELDRNELFEKAKNEILDEVISLSQVTSKHWEEILQKMLWDRVSTHVIENIYLPAAQTANSGTFNTTVDIRLKQWTDKQLPHKAVEVAWDTLQEEFSRFMTEPKGKEHDDIFDRLKEAVKEESIKRHKWNEQSEDSLRVIQHNALEDRSISDKQQWDAAIQFMEETLQSRLNDTESVIHGMVGPSWRERWLYWLSRNLEQNTRNETKKELEKMIRVNEDHPAYLANDEVTTVRKNLEARGIEVDPVLIKDTWHQVYRRQFLKSALSHCNLCRRGFYYYQRHFVDSELECNDVVLFWRIQRMLGITANTLRQQLINSEVRRLEKNVKEVLEDFAEDNDKKIHLLTGKRVQLAEDLKKVREIQEKLEAFIEALHQEKDS</sequence>
<dbReference type="EC" id="3.6.5.5" evidence="3"/>
<dbReference type="GO" id="GO:0008053">
    <property type="term" value="P:mitochondrial fusion"/>
    <property type="evidence" value="ECO:0007669"/>
    <property type="project" value="TreeGrafter"/>
</dbReference>
<dbReference type="GO" id="GO:0048312">
    <property type="term" value="P:intracellular distribution of mitochondria"/>
    <property type="evidence" value="ECO:0007669"/>
    <property type="project" value="TreeGrafter"/>
</dbReference>
<name>A0A6P8SE44_GEOSA</name>
<evidence type="ECO:0000259" key="21">
    <source>
        <dbReference type="PROSITE" id="PS51718"/>
    </source>
</evidence>
<dbReference type="FunCoup" id="A0A6P8SE44">
    <property type="interactions" value="3147"/>
</dbReference>